<dbReference type="InterPro" id="IPR037045">
    <property type="entry name" value="S8pro/Inhibitor_I9_sf"/>
</dbReference>
<evidence type="ECO:0000313" key="2">
    <source>
        <dbReference type="EMBL" id="KAL3652795.1"/>
    </source>
</evidence>
<organism evidence="2 3">
    <name type="scientific">Castilleja foliolosa</name>
    <dbReference type="NCBI Taxonomy" id="1961234"/>
    <lineage>
        <taxon>Eukaryota</taxon>
        <taxon>Viridiplantae</taxon>
        <taxon>Streptophyta</taxon>
        <taxon>Embryophyta</taxon>
        <taxon>Tracheophyta</taxon>
        <taxon>Spermatophyta</taxon>
        <taxon>Magnoliopsida</taxon>
        <taxon>eudicotyledons</taxon>
        <taxon>Gunneridae</taxon>
        <taxon>Pentapetalae</taxon>
        <taxon>asterids</taxon>
        <taxon>lamiids</taxon>
        <taxon>Lamiales</taxon>
        <taxon>Orobanchaceae</taxon>
        <taxon>Pedicularideae</taxon>
        <taxon>Castillejinae</taxon>
        <taxon>Castilleja</taxon>
    </lineage>
</organism>
<keyword evidence="3" id="KW-1185">Reference proteome</keyword>
<reference evidence="3" key="1">
    <citation type="journal article" date="2024" name="IScience">
        <title>Strigolactones Initiate the Formation of Haustorium-like Structures in Castilleja.</title>
        <authorList>
            <person name="Buerger M."/>
            <person name="Peterson D."/>
            <person name="Chory J."/>
        </authorList>
    </citation>
    <scope>NUCLEOTIDE SEQUENCE [LARGE SCALE GENOMIC DNA]</scope>
</reference>
<dbReference type="Gene3D" id="3.30.70.80">
    <property type="entry name" value="Peptidase S8 propeptide/proteinase inhibitor I9"/>
    <property type="match status" value="1"/>
</dbReference>
<evidence type="ECO:0000313" key="3">
    <source>
        <dbReference type="Proteomes" id="UP001632038"/>
    </source>
</evidence>
<protein>
    <recommendedName>
        <fullName evidence="1">Inhibitor I9 domain-containing protein</fullName>
    </recommendedName>
</protein>
<dbReference type="InterPro" id="IPR010259">
    <property type="entry name" value="S8pro/Inhibitor_I9"/>
</dbReference>
<feature type="domain" description="Inhibitor I9" evidence="1">
    <location>
        <begin position="36"/>
        <end position="113"/>
    </location>
</feature>
<dbReference type="PANTHER" id="PTHR48222">
    <property type="entry name" value="PROTEINASE INHIBITOR, PROPEPTIDE"/>
    <property type="match status" value="1"/>
</dbReference>
<gene>
    <name evidence="2" type="ORF">CASFOL_002476</name>
</gene>
<evidence type="ECO:0000259" key="1">
    <source>
        <dbReference type="Pfam" id="PF05922"/>
    </source>
</evidence>
<dbReference type="Pfam" id="PF05922">
    <property type="entry name" value="Inhibitor_I9"/>
    <property type="match status" value="1"/>
</dbReference>
<dbReference type="EMBL" id="JAVIJP010000005">
    <property type="protein sequence ID" value="KAL3652795.1"/>
    <property type="molecule type" value="Genomic_DNA"/>
</dbReference>
<accession>A0ABD3EI52</accession>
<sequence>MKATTYYDSTLYVLSLLLVIALLLLLRPTFATTKSSYVVYMGAHTNRAQVTSADITHSHYDFLGSFLGSADKAKDAILYSYNKHINGFSAIIEDDVAAQLSPSQGCISILESKEKITNDEVMELSWAGK</sequence>
<name>A0ABD3EI52_9LAMI</name>
<dbReference type="PANTHER" id="PTHR48222:SF4">
    <property type="entry name" value="PROTEINASE INHIBITOR, PROPEPTIDE"/>
    <property type="match status" value="1"/>
</dbReference>
<dbReference type="AlphaFoldDB" id="A0ABD3EI52"/>
<comment type="caution">
    <text evidence="2">The sequence shown here is derived from an EMBL/GenBank/DDBJ whole genome shotgun (WGS) entry which is preliminary data.</text>
</comment>
<proteinExistence type="predicted"/>
<dbReference type="Proteomes" id="UP001632038">
    <property type="component" value="Unassembled WGS sequence"/>
</dbReference>